<keyword evidence="2" id="KW-1185">Reference proteome</keyword>
<dbReference type="Proteomes" id="UP001157006">
    <property type="component" value="Chromosome 4"/>
</dbReference>
<dbReference type="EMBL" id="OX451739">
    <property type="protein sequence ID" value="CAI8608302.1"/>
    <property type="molecule type" value="Genomic_DNA"/>
</dbReference>
<proteinExistence type="predicted"/>
<gene>
    <name evidence="1" type="ORF">VFH_IV077720</name>
</gene>
<evidence type="ECO:0000313" key="1">
    <source>
        <dbReference type="EMBL" id="CAI8608302.1"/>
    </source>
</evidence>
<accession>A0AAV1ADF8</accession>
<dbReference type="AlphaFoldDB" id="A0AAV1ADF8"/>
<organism evidence="1 2">
    <name type="scientific">Vicia faba</name>
    <name type="common">Broad bean</name>
    <name type="synonym">Faba vulgaris</name>
    <dbReference type="NCBI Taxonomy" id="3906"/>
    <lineage>
        <taxon>Eukaryota</taxon>
        <taxon>Viridiplantae</taxon>
        <taxon>Streptophyta</taxon>
        <taxon>Embryophyta</taxon>
        <taxon>Tracheophyta</taxon>
        <taxon>Spermatophyta</taxon>
        <taxon>Magnoliopsida</taxon>
        <taxon>eudicotyledons</taxon>
        <taxon>Gunneridae</taxon>
        <taxon>Pentapetalae</taxon>
        <taxon>rosids</taxon>
        <taxon>fabids</taxon>
        <taxon>Fabales</taxon>
        <taxon>Fabaceae</taxon>
        <taxon>Papilionoideae</taxon>
        <taxon>50 kb inversion clade</taxon>
        <taxon>NPAAA clade</taxon>
        <taxon>Hologalegina</taxon>
        <taxon>IRL clade</taxon>
        <taxon>Fabeae</taxon>
        <taxon>Vicia</taxon>
    </lineage>
</organism>
<protein>
    <submittedName>
        <fullName evidence="1">Uncharacterized protein</fullName>
    </submittedName>
</protein>
<name>A0AAV1ADF8_VICFA</name>
<reference evidence="1 2" key="1">
    <citation type="submission" date="2023-01" db="EMBL/GenBank/DDBJ databases">
        <authorList>
            <person name="Kreplak J."/>
        </authorList>
    </citation>
    <scope>NUCLEOTIDE SEQUENCE [LARGE SCALE GENOMIC DNA]</scope>
</reference>
<evidence type="ECO:0000313" key="2">
    <source>
        <dbReference type="Proteomes" id="UP001157006"/>
    </source>
</evidence>
<sequence length="139" mass="16212">MSLIDHSDVIKFCCSFFFLVNFKCFCYRWCRTLYLLFVSHGNKAAYSDGFVEGAIGSILRETLEDLDYLLKLSNIALHSNGEVKFFDIMISAFMFYIENGSDLVLVHFGSKLLNLFFNCYDGYEERSWEEVGFKYVFVL</sequence>